<evidence type="ECO:0000256" key="2">
    <source>
        <dbReference type="ARBA" id="ARBA00010790"/>
    </source>
</evidence>
<dbReference type="InterPro" id="IPR000172">
    <property type="entry name" value="GMC_OxRdtase_N"/>
</dbReference>
<dbReference type="PROSITE" id="PS00623">
    <property type="entry name" value="GMC_OXRED_1"/>
    <property type="match status" value="1"/>
</dbReference>
<dbReference type="InterPro" id="IPR036188">
    <property type="entry name" value="FAD/NAD-bd_sf"/>
</dbReference>
<evidence type="ECO:0000259" key="6">
    <source>
        <dbReference type="PROSITE" id="PS00623"/>
    </source>
</evidence>
<dbReference type="PROSITE" id="PS00624">
    <property type="entry name" value="GMC_OXRED_2"/>
    <property type="match status" value="1"/>
</dbReference>
<comment type="caution">
    <text evidence="8">The sequence shown here is derived from an EMBL/GenBank/DDBJ whole genome shotgun (WGS) entry which is preliminary data.</text>
</comment>
<keyword evidence="3 5" id="KW-0285">Flavoprotein</keyword>
<reference evidence="8 9" key="1">
    <citation type="submission" date="2020-10" db="EMBL/GenBank/DDBJ databases">
        <title>Sequencing the genomes of 1000 actinobacteria strains.</title>
        <authorList>
            <person name="Klenk H.-P."/>
        </authorList>
    </citation>
    <scope>NUCLEOTIDE SEQUENCE [LARGE SCALE GENOMIC DNA]</scope>
    <source>
        <strain evidence="8 9">DSM 15474</strain>
    </source>
</reference>
<dbReference type="PANTHER" id="PTHR11552">
    <property type="entry name" value="GLUCOSE-METHANOL-CHOLINE GMC OXIDOREDUCTASE"/>
    <property type="match status" value="1"/>
</dbReference>
<feature type="domain" description="Glucose-methanol-choline oxidoreductase N-terminal" evidence="6">
    <location>
        <begin position="82"/>
        <end position="105"/>
    </location>
</feature>
<name>A0ABR9J7G6_9MICC</name>
<dbReference type="PANTHER" id="PTHR11552:SF147">
    <property type="entry name" value="CHOLINE DEHYDROGENASE, MITOCHONDRIAL"/>
    <property type="match status" value="1"/>
</dbReference>
<evidence type="ECO:0000256" key="5">
    <source>
        <dbReference type="RuleBase" id="RU003968"/>
    </source>
</evidence>
<evidence type="ECO:0000313" key="9">
    <source>
        <dbReference type="Proteomes" id="UP000636579"/>
    </source>
</evidence>
<dbReference type="Gene3D" id="3.50.50.60">
    <property type="entry name" value="FAD/NAD(P)-binding domain"/>
    <property type="match status" value="1"/>
</dbReference>
<dbReference type="Proteomes" id="UP000636579">
    <property type="component" value="Unassembled WGS sequence"/>
</dbReference>
<dbReference type="Pfam" id="PF05199">
    <property type="entry name" value="GMC_oxred_C"/>
    <property type="match status" value="1"/>
</dbReference>
<keyword evidence="8" id="KW-0560">Oxidoreductase</keyword>
<dbReference type="InterPro" id="IPR007867">
    <property type="entry name" value="GMC_OxRtase_C"/>
</dbReference>
<proteinExistence type="inferred from homology"/>
<sequence>MDAPRTSDYIVIGAGSAGSVITRRLLDAGHSVHVIEAGGQDEDPNIHSPQGWPMLMQGPSDWALSTVPQVHADNRSIAWPRGKVLGGSGSLNGMIYIRGHRSDYDKWAEAGCEGWAWEDVLPLFKRSEDHEDGASEFHGADGPLHVEKIVHRHASSEAFVQAAGSLGISETQDFNGEQMAGAGFNHTTTKDGKRHSPWRAFIQPILGHERLTVTTDALVHRILLESGRATGVEYSTESGTHIAGAEAEIVLCGGAIGSPAILQHSGIGDPADLAAAGIGAELELPGVGKNLQDHVLASVIYEAPEPLAEGRHNLLEAQLFAHSRQTDEEAPDIQPLFMHFPYPTDGGEVPAAGFTINAGIVRPRSRGTLRVTSSDPRVAPLLDPNLLADEYDLEALCDAIELCRDIGKQDALTPYRKADFNPAGPLRTRDQVRAHARAMAGTYHHQAGTCRMGVDDLSVVDPQLRVRGVTGLRVADASIMPALPSGNTNAPSIMIGEKAADLLLQSR</sequence>
<gene>
    <name evidence="8" type="ORF">H4W26_001281</name>
</gene>
<dbReference type="SUPFAM" id="SSF54373">
    <property type="entry name" value="FAD-linked reductases, C-terminal domain"/>
    <property type="match status" value="1"/>
</dbReference>
<dbReference type="EMBL" id="JADBEE010000001">
    <property type="protein sequence ID" value="MBE1514526.1"/>
    <property type="molecule type" value="Genomic_DNA"/>
</dbReference>
<dbReference type="Gene3D" id="3.30.560.10">
    <property type="entry name" value="Glucose Oxidase, domain 3"/>
    <property type="match status" value="1"/>
</dbReference>
<dbReference type="Pfam" id="PF00732">
    <property type="entry name" value="GMC_oxred_N"/>
    <property type="match status" value="1"/>
</dbReference>
<evidence type="ECO:0000259" key="7">
    <source>
        <dbReference type="PROSITE" id="PS00624"/>
    </source>
</evidence>
<evidence type="ECO:0000256" key="4">
    <source>
        <dbReference type="ARBA" id="ARBA00022827"/>
    </source>
</evidence>
<accession>A0ABR9J7G6</accession>
<evidence type="ECO:0000256" key="3">
    <source>
        <dbReference type="ARBA" id="ARBA00022630"/>
    </source>
</evidence>
<evidence type="ECO:0000256" key="1">
    <source>
        <dbReference type="ARBA" id="ARBA00001974"/>
    </source>
</evidence>
<dbReference type="SUPFAM" id="SSF51905">
    <property type="entry name" value="FAD/NAD(P)-binding domain"/>
    <property type="match status" value="1"/>
</dbReference>
<organism evidence="8 9">
    <name type="scientific">Nesterenkonia halotolerans</name>
    <dbReference type="NCBI Taxonomy" id="225325"/>
    <lineage>
        <taxon>Bacteria</taxon>
        <taxon>Bacillati</taxon>
        <taxon>Actinomycetota</taxon>
        <taxon>Actinomycetes</taxon>
        <taxon>Micrococcales</taxon>
        <taxon>Micrococcaceae</taxon>
        <taxon>Nesterenkonia</taxon>
    </lineage>
</organism>
<evidence type="ECO:0000313" key="8">
    <source>
        <dbReference type="EMBL" id="MBE1514526.1"/>
    </source>
</evidence>
<feature type="domain" description="Glucose-methanol-choline oxidoreductase N-terminal" evidence="7">
    <location>
        <begin position="254"/>
        <end position="268"/>
    </location>
</feature>
<dbReference type="PIRSF" id="PIRSF000137">
    <property type="entry name" value="Alcohol_oxidase"/>
    <property type="match status" value="1"/>
</dbReference>
<keyword evidence="4 5" id="KW-0274">FAD</keyword>
<dbReference type="RefSeq" id="WP_192591268.1">
    <property type="nucleotide sequence ID" value="NZ_JADBEE010000001.1"/>
</dbReference>
<comment type="cofactor">
    <cofactor evidence="1">
        <name>FAD</name>
        <dbReference type="ChEBI" id="CHEBI:57692"/>
    </cofactor>
</comment>
<dbReference type="InterPro" id="IPR012132">
    <property type="entry name" value="GMC_OxRdtase"/>
</dbReference>
<keyword evidence="9" id="KW-1185">Reference proteome</keyword>
<dbReference type="EC" id="1.1.99.1" evidence="8"/>
<comment type="similarity">
    <text evidence="2 5">Belongs to the GMC oxidoreductase family.</text>
</comment>
<protein>
    <submittedName>
        <fullName evidence="8">Choline dehydrogenase</fullName>
        <ecNumber evidence="8">1.1.99.1</ecNumber>
    </submittedName>
</protein>
<dbReference type="GO" id="GO:0008812">
    <property type="term" value="F:choline dehydrogenase activity"/>
    <property type="evidence" value="ECO:0007669"/>
    <property type="project" value="UniProtKB-EC"/>
</dbReference>